<protein>
    <submittedName>
        <fullName evidence="6">ABC transporter substrate-binding protein</fullName>
    </submittedName>
</protein>
<dbReference type="STRING" id="68895.RR42_m3783"/>
<dbReference type="KEGG" id="cbw:RR42_m3783"/>
<dbReference type="Proteomes" id="UP000031843">
    <property type="component" value="Chromosome main"/>
</dbReference>
<evidence type="ECO:0000313" key="6">
    <source>
        <dbReference type="EMBL" id="AJG21143.1"/>
    </source>
</evidence>
<comment type="subcellular location">
    <subcellularLocation>
        <location evidence="1">Periplasm</location>
    </subcellularLocation>
</comment>
<sequence length="440" mass="48138">MSTPSNFTRRDFLVSTAAVAATTAIGGHAFAAPAALQYKPEAGAKLRVLRWKRFVQGDEDLWNANTKKFTELTGVEVRVDNEGWEDVRPKAAVAASVGSGPDVIVGWFDDPQQYPEKLVDLTDLATYLGGKYGGWYDVCRKYGTHNGKWIGLPLGVVGNALVYRESHIRAAGFDTVPKDLPGFLKLCQGLKAKNTPCGFALGKAVGDGNNWAHWLLWSHGGMLVDTKGKVVVNSPETWAALEYARQLYATFVPGTLSWQDPSNNKAFLDGQISLTANGISVYYAAKNSKEPKLQEMARDIQHAHFPIGTPGRPTELMQITQMMLFRYSKFPNAAKAYLQFMMEPEQYNPWMEAAIGYVSQPLKAYEANPIWTADPKHTVYRDSAGLMLDNGHAGPLGTASAAAMADYIVVDMVAEAASGSKTPKEAAARAAERAQRYYKA</sequence>
<keyword evidence="3" id="KW-0813">Transport</keyword>
<name>A0A0C4YED7_9BURK</name>
<dbReference type="InterPro" id="IPR006059">
    <property type="entry name" value="SBP"/>
</dbReference>
<dbReference type="InterPro" id="IPR006311">
    <property type="entry name" value="TAT_signal"/>
</dbReference>
<dbReference type="EMBL" id="CP010536">
    <property type="protein sequence ID" value="AJG21143.1"/>
    <property type="molecule type" value="Genomic_DNA"/>
</dbReference>
<dbReference type="RefSeq" id="WP_043350079.1">
    <property type="nucleotide sequence ID" value="NZ_CP010536.1"/>
</dbReference>
<dbReference type="OrthoDB" id="5890863at2"/>
<evidence type="ECO:0000256" key="3">
    <source>
        <dbReference type="ARBA" id="ARBA00022448"/>
    </source>
</evidence>
<gene>
    <name evidence="6" type="ORF">RR42_m3783</name>
</gene>
<keyword evidence="7" id="KW-1185">Reference proteome</keyword>
<feature type="chain" id="PRO_5002181654" evidence="5">
    <location>
        <begin position="32"/>
        <end position="440"/>
    </location>
</feature>
<reference evidence="6 7" key="1">
    <citation type="journal article" date="2015" name="Genome Announc.">
        <title>Complete Genome Sequence of Cupriavidus basilensis 4G11, Isolated from the Oak Ridge Field Research Center Site.</title>
        <authorList>
            <person name="Ray J."/>
            <person name="Waters R.J."/>
            <person name="Skerker J.M."/>
            <person name="Kuehl J.V."/>
            <person name="Price M.N."/>
            <person name="Huang J."/>
            <person name="Chakraborty R."/>
            <person name="Arkin A.P."/>
            <person name="Deutschbauer A."/>
        </authorList>
    </citation>
    <scope>NUCLEOTIDE SEQUENCE [LARGE SCALE GENOMIC DNA]</scope>
    <source>
        <strain evidence="6">4G11</strain>
    </source>
</reference>
<accession>A0A0C4YED7</accession>
<comment type="similarity">
    <text evidence="2">Belongs to the bacterial solute-binding protein 1 family.</text>
</comment>
<evidence type="ECO:0000313" key="7">
    <source>
        <dbReference type="Proteomes" id="UP000031843"/>
    </source>
</evidence>
<evidence type="ECO:0000256" key="2">
    <source>
        <dbReference type="ARBA" id="ARBA00008520"/>
    </source>
</evidence>
<dbReference type="PANTHER" id="PTHR43649">
    <property type="entry name" value="ARABINOSE-BINDING PROTEIN-RELATED"/>
    <property type="match status" value="1"/>
</dbReference>
<dbReference type="PROSITE" id="PS51318">
    <property type="entry name" value="TAT"/>
    <property type="match status" value="1"/>
</dbReference>
<dbReference type="SUPFAM" id="SSF53850">
    <property type="entry name" value="Periplasmic binding protein-like II"/>
    <property type="match status" value="1"/>
</dbReference>
<dbReference type="Gene3D" id="3.40.190.10">
    <property type="entry name" value="Periplasmic binding protein-like II"/>
    <property type="match status" value="1"/>
</dbReference>
<proteinExistence type="inferred from homology"/>
<dbReference type="InterPro" id="IPR050490">
    <property type="entry name" value="Bact_solute-bd_prot1"/>
</dbReference>
<dbReference type="GO" id="GO:0042597">
    <property type="term" value="C:periplasmic space"/>
    <property type="evidence" value="ECO:0007669"/>
    <property type="project" value="UniProtKB-SubCell"/>
</dbReference>
<evidence type="ECO:0000256" key="4">
    <source>
        <dbReference type="ARBA" id="ARBA00022729"/>
    </source>
</evidence>
<dbReference type="AlphaFoldDB" id="A0A0C4YED7"/>
<evidence type="ECO:0000256" key="1">
    <source>
        <dbReference type="ARBA" id="ARBA00004418"/>
    </source>
</evidence>
<dbReference type="PANTHER" id="PTHR43649:SF34">
    <property type="entry name" value="ABC TRANSPORTER PERIPLASMIC-BINDING PROTEIN YCJN-RELATED"/>
    <property type="match status" value="1"/>
</dbReference>
<feature type="signal peptide" evidence="5">
    <location>
        <begin position="1"/>
        <end position="31"/>
    </location>
</feature>
<evidence type="ECO:0000256" key="5">
    <source>
        <dbReference type="SAM" id="SignalP"/>
    </source>
</evidence>
<keyword evidence="4 5" id="KW-0732">Signal</keyword>
<organism evidence="6 7">
    <name type="scientific">Cupriavidus basilensis</name>
    <dbReference type="NCBI Taxonomy" id="68895"/>
    <lineage>
        <taxon>Bacteria</taxon>
        <taxon>Pseudomonadati</taxon>
        <taxon>Pseudomonadota</taxon>
        <taxon>Betaproteobacteria</taxon>
        <taxon>Burkholderiales</taxon>
        <taxon>Burkholderiaceae</taxon>
        <taxon>Cupriavidus</taxon>
    </lineage>
</organism>
<dbReference type="Pfam" id="PF13416">
    <property type="entry name" value="SBP_bac_8"/>
    <property type="match status" value="1"/>
</dbReference>